<sequence>MHREYSVYIQDIYNAISKIERYTEKMTENDFRNHQMAQDAVVRNLEIIGEAVKKIPVEIRELKPAVKWRKIAGLRDILIHEYFGIDLEIVWGIVHKEIPELKHNISELLELL</sequence>
<keyword evidence="2" id="KW-1277">Toxin-antitoxin system</keyword>
<dbReference type="InterPro" id="IPR008201">
    <property type="entry name" value="HepT-like"/>
</dbReference>
<evidence type="ECO:0000256" key="1">
    <source>
        <dbReference type="ARBA" id="ARBA00022553"/>
    </source>
</evidence>
<evidence type="ECO:0000256" key="4">
    <source>
        <dbReference type="ARBA" id="ARBA00022741"/>
    </source>
</evidence>
<evidence type="ECO:0000313" key="7">
    <source>
        <dbReference type="EMBL" id="CEO90450.1"/>
    </source>
</evidence>
<dbReference type="GO" id="GO:0016787">
    <property type="term" value="F:hydrolase activity"/>
    <property type="evidence" value="ECO:0007669"/>
    <property type="project" value="UniProtKB-KW"/>
</dbReference>
<dbReference type="GO" id="GO:0000166">
    <property type="term" value="F:nucleotide binding"/>
    <property type="evidence" value="ECO:0007669"/>
    <property type="project" value="UniProtKB-KW"/>
</dbReference>
<accession>A0A0B7MK89</accession>
<dbReference type="Proteomes" id="UP000046155">
    <property type="component" value="Unassembled WGS sequence"/>
</dbReference>
<evidence type="ECO:0000256" key="3">
    <source>
        <dbReference type="ARBA" id="ARBA00022722"/>
    </source>
</evidence>
<evidence type="ECO:0000256" key="5">
    <source>
        <dbReference type="ARBA" id="ARBA00022801"/>
    </source>
</evidence>
<reference evidence="8" key="1">
    <citation type="submission" date="2015-01" db="EMBL/GenBank/DDBJ databases">
        <authorList>
            <person name="Manzoor Shahid"/>
            <person name="Zubair Saima"/>
        </authorList>
    </citation>
    <scope>NUCLEOTIDE SEQUENCE [LARGE SCALE GENOMIC DNA]</scope>
    <source>
        <strain evidence="8">Sp3</strain>
    </source>
</reference>
<dbReference type="PANTHER" id="PTHR34139:SF1">
    <property type="entry name" value="RNASE MJ1380-RELATED"/>
    <property type="match status" value="1"/>
</dbReference>
<protein>
    <recommendedName>
        <fullName evidence="9">DUF86 domain-containing protein</fullName>
    </recommendedName>
</protein>
<evidence type="ECO:0000256" key="2">
    <source>
        <dbReference type="ARBA" id="ARBA00022649"/>
    </source>
</evidence>
<dbReference type="AlphaFoldDB" id="A0A0B7MK89"/>
<evidence type="ECO:0000313" key="8">
    <source>
        <dbReference type="Proteomes" id="UP000046155"/>
    </source>
</evidence>
<keyword evidence="1" id="KW-0597">Phosphoprotein</keyword>
<evidence type="ECO:0008006" key="9">
    <source>
        <dbReference type="Google" id="ProtNLM"/>
    </source>
</evidence>
<comment type="similarity">
    <text evidence="6">Belongs to the HepT RNase toxin family.</text>
</comment>
<dbReference type="Pfam" id="PF01934">
    <property type="entry name" value="HepT-like"/>
    <property type="match status" value="1"/>
</dbReference>
<dbReference type="InterPro" id="IPR037038">
    <property type="entry name" value="HepT-like_sf"/>
</dbReference>
<keyword evidence="5" id="KW-0378">Hydrolase</keyword>
<dbReference type="GO" id="GO:0110001">
    <property type="term" value="C:toxin-antitoxin complex"/>
    <property type="evidence" value="ECO:0007669"/>
    <property type="project" value="InterPro"/>
</dbReference>
<proteinExistence type="inferred from homology"/>
<name>A0A0B7MK89_9FIRM</name>
<evidence type="ECO:0000256" key="6">
    <source>
        <dbReference type="ARBA" id="ARBA00024207"/>
    </source>
</evidence>
<dbReference type="InterPro" id="IPR051813">
    <property type="entry name" value="HepT_RNase_toxin"/>
</dbReference>
<dbReference type="GO" id="GO:0004540">
    <property type="term" value="F:RNA nuclease activity"/>
    <property type="evidence" value="ECO:0007669"/>
    <property type="project" value="InterPro"/>
</dbReference>
<dbReference type="PANTHER" id="PTHR34139">
    <property type="entry name" value="UPF0331 PROTEIN MJ0127"/>
    <property type="match status" value="1"/>
</dbReference>
<keyword evidence="4" id="KW-0547">Nucleotide-binding</keyword>
<keyword evidence="3" id="KW-0540">Nuclease</keyword>
<dbReference type="EMBL" id="CDRZ01000291">
    <property type="protein sequence ID" value="CEO90450.1"/>
    <property type="molecule type" value="Genomic_DNA"/>
</dbReference>
<dbReference type="Gene3D" id="1.20.120.580">
    <property type="entry name" value="bsu32300-like"/>
    <property type="match status" value="1"/>
</dbReference>
<dbReference type="RefSeq" id="WP_044666203.1">
    <property type="nucleotide sequence ID" value="NZ_CDRZ01000291.1"/>
</dbReference>
<dbReference type="OrthoDB" id="9810538at2"/>
<keyword evidence="8" id="KW-1185">Reference proteome</keyword>
<organism evidence="7 8">
    <name type="scientific">Syntrophaceticus schinkii</name>
    <dbReference type="NCBI Taxonomy" id="499207"/>
    <lineage>
        <taxon>Bacteria</taxon>
        <taxon>Bacillati</taxon>
        <taxon>Bacillota</taxon>
        <taxon>Clostridia</taxon>
        <taxon>Thermoanaerobacterales</taxon>
        <taxon>Thermoanaerobacterales Family III. Incertae Sedis</taxon>
        <taxon>Syntrophaceticus</taxon>
    </lineage>
</organism>
<gene>
    <name evidence="7" type="ORF">SSCH_90012</name>
</gene>